<feature type="signal peptide" evidence="1">
    <location>
        <begin position="1"/>
        <end position="23"/>
    </location>
</feature>
<dbReference type="Proteomes" id="UP000248688">
    <property type="component" value="Chromosome"/>
</dbReference>
<keyword evidence="1" id="KW-0732">Signal</keyword>
<dbReference type="Gene3D" id="2.115.10.20">
    <property type="entry name" value="Glycosyl hydrolase domain, family 43"/>
    <property type="match status" value="1"/>
</dbReference>
<proteinExistence type="predicted"/>
<dbReference type="PROSITE" id="PS51257">
    <property type="entry name" value="PROKAR_LIPOPROTEIN"/>
    <property type="match status" value="1"/>
</dbReference>
<keyword evidence="2" id="KW-0378">Hydrolase</keyword>
<evidence type="ECO:0000256" key="1">
    <source>
        <dbReference type="SAM" id="SignalP"/>
    </source>
</evidence>
<dbReference type="AlphaFoldDB" id="A0A2Z4IPR9"/>
<sequence length="371" mass="41411">MKAKNLGLSILMASCLSISISLCQGQNMISSHLDAAPVQGGLEMEDYWVWGSAVIKGDDDQYHMYASRWPKYLPFHPGWMIASEIVHAVSDRPEGPYEFKDVALGARGPQYWDGRSCHNPKIVKYKDTYILYYMGSTHPFEEVTTDNVDKFDLSSKWCITGRWRKRIGIATSKSPYGPWKRRDATILDVAPDTFYSFLTSNPSPLIKEDGSVVLLFKGRGYREDGITHGDMSIGVATAPSFDGPYTVQGDKPLFSVDHLGEIEDPHIWGDEDGYHMVAKDQRGGITGHQGDGLIAHSEDGIHWEVDPDPKAYTKTVVWDNGKTIKQGQLERPFVLVEEGQPTHIFFATMDGPGGFSNGTKTWNMVIPITKD</sequence>
<dbReference type="EMBL" id="CP030041">
    <property type="protein sequence ID" value="AWW32760.1"/>
    <property type="molecule type" value="Genomic_DNA"/>
</dbReference>
<dbReference type="RefSeq" id="WP_112786132.1">
    <property type="nucleotide sequence ID" value="NZ_CP030041.1"/>
</dbReference>
<dbReference type="KEGG" id="est:DN752_22900"/>
<name>A0A2Z4IPR9_9BACT</name>
<feature type="chain" id="PRO_5016295290" evidence="1">
    <location>
        <begin position="24"/>
        <end position="371"/>
    </location>
</feature>
<keyword evidence="3" id="KW-1185">Reference proteome</keyword>
<evidence type="ECO:0000313" key="2">
    <source>
        <dbReference type="EMBL" id="AWW32760.1"/>
    </source>
</evidence>
<dbReference type="CDD" id="cd08994">
    <property type="entry name" value="GH43_62_32_68_117_130-like"/>
    <property type="match status" value="1"/>
</dbReference>
<accession>A0A2Z4IPR9</accession>
<dbReference type="OrthoDB" id="9794572at2"/>
<dbReference type="SUPFAM" id="SSF75005">
    <property type="entry name" value="Arabinanase/levansucrase/invertase"/>
    <property type="match status" value="1"/>
</dbReference>
<reference evidence="2 3" key="1">
    <citation type="submission" date="2018-06" db="EMBL/GenBank/DDBJ databases">
        <title>Echinicola strongylocentroti sp. nov., isolated from a sea urchin Strongylocentrotus intermedius.</title>
        <authorList>
            <person name="Bae S.S."/>
        </authorList>
    </citation>
    <scope>NUCLEOTIDE SEQUENCE [LARGE SCALE GENOMIC DNA]</scope>
    <source>
        <strain evidence="2 3">MEBiC08714</strain>
    </source>
</reference>
<gene>
    <name evidence="2" type="ORF">DN752_22900</name>
</gene>
<organism evidence="2 3">
    <name type="scientific">Echinicola strongylocentroti</name>
    <dbReference type="NCBI Taxonomy" id="1795355"/>
    <lineage>
        <taxon>Bacteria</taxon>
        <taxon>Pseudomonadati</taxon>
        <taxon>Bacteroidota</taxon>
        <taxon>Cytophagia</taxon>
        <taxon>Cytophagales</taxon>
        <taxon>Cyclobacteriaceae</taxon>
        <taxon>Echinicola</taxon>
    </lineage>
</organism>
<dbReference type="GO" id="GO:0016787">
    <property type="term" value="F:hydrolase activity"/>
    <property type="evidence" value="ECO:0007669"/>
    <property type="project" value="UniProtKB-KW"/>
</dbReference>
<evidence type="ECO:0000313" key="3">
    <source>
        <dbReference type="Proteomes" id="UP000248688"/>
    </source>
</evidence>
<protein>
    <submittedName>
        <fullName evidence="2">Glycosyl hydrolase family 43</fullName>
    </submittedName>
</protein>
<dbReference type="InterPro" id="IPR023296">
    <property type="entry name" value="Glyco_hydro_beta-prop_sf"/>
</dbReference>